<dbReference type="InterPro" id="IPR040248">
    <property type="entry name" value="RRBP1"/>
</dbReference>
<dbReference type="OrthoDB" id="5875463at2759"/>
<sequence length="1067" mass="118881">MEFLLLFGVASLVTVFIGTAVYFIMTLGTKEKTYEEAILEQRQQSEAHALLLGKSAKDKQKEKKLKKAEKAKKVKEKTAAMKETSDSASDEAELISHSHHKNQHVAFVAEAAIIDEPAPNTNQDKKKKKVAKAKPILLNKDDAQLVSEVSPSVDANHFETIHPKDDLEMRRQSKDESSDQSAKKAAQKLIEAEKASKAPKKDAPKTEKTQPAKVEKQVSGKAAKVEKENKPPAKETADKLEKAAPVEEKVAVQEVVVAVTAHAPVAASAPSAPAKKKKTARKADPLEQMTTGTDGINANVLEPLIHKAELSRSEIQNLIDLLLNKQQGSAAVVAEWNEGRQDPMMKLKKAFAEKEKALQIEQEASVALQNKLREVRAEANAERSRLVASNKQTEEKLLSRTNEIAAATAKFHHEKQTLTTQLQQLKHQLEQEHQVIRKFQEELGQAQNAIQTQQTLEHHVANLTVQLQGQDQQMALLQQQVGENQAAVHQCELLSAQVAQLQEQLKNAQNSNQGEVHSKQKQLNDMKVAKEDIERQLSVTRQREGQLNSELAKLKDVVGQKQSEMEKLTLEISKLQEENEVLTSQVSLVGKLQLETRQLREENESLAAQVTAVTERPAAEGRENGDVGEEKHADGKLASAQLINDLRERDLQVEELLEQVKQAEKSATSTIDSLKSEINAHKNEVAHLKSELDQQRKKNDELRNKNYKAMDALAAFEKMFQSKVQETEKLVHDAEKSARVEEERKMQEALQRLFPSISVEEKVHEQWVKKFSSAVSKHVSELANKQPTKQLPEEDQSVMIAELEKRNSQLSGMVTNYKRIIEDTEGMLNKLQQHVEAEETKWQQQLADKEAELSSVVRERDELRNGSSGDQSSVAFAGTDISGIHFAYSCIEKSLPTIVREMQQQLGELQNKLQAVEAEKNNLKVQLSSSKDALATIDQLKEEQSRLSSNLASEQAKALDQANQLTKLKSLLEESESAVLKEKASSQQLREEIEKIKETYCNAPPSPVQNHNGATNGPSSSAEPVEKAVSSKKKLSGWLKKKVVGSKSPNLSAREDDFLANERLESS</sequence>
<feature type="region of interest" description="Disordered" evidence="2">
    <location>
        <begin position="1001"/>
        <end position="1067"/>
    </location>
</feature>
<evidence type="ECO:0000313" key="5">
    <source>
        <dbReference type="RefSeq" id="XP_034233456.1"/>
    </source>
</evidence>
<protein>
    <submittedName>
        <fullName evidence="4 5">Ribosome-binding protein 1 isoform X1</fullName>
    </submittedName>
</protein>
<evidence type="ECO:0000256" key="2">
    <source>
        <dbReference type="SAM" id="MobiDB-lite"/>
    </source>
</evidence>
<feature type="coiled-coil region" evidence="1">
    <location>
        <begin position="643"/>
        <end position="744"/>
    </location>
</feature>
<keyword evidence="1" id="KW-0175">Coiled coil</keyword>
<dbReference type="PANTHER" id="PTHR18939:SF4">
    <property type="entry name" value="RIBOSOME-BINDING PROTEIN 1"/>
    <property type="match status" value="1"/>
</dbReference>
<evidence type="ECO:0000313" key="4">
    <source>
        <dbReference type="RefSeq" id="XP_034233455.1"/>
    </source>
</evidence>
<keyword evidence="3" id="KW-1185">Reference proteome</keyword>
<reference evidence="4 5" key="1">
    <citation type="submission" date="2025-04" db="UniProtKB">
        <authorList>
            <consortium name="RefSeq"/>
        </authorList>
    </citation>
    <scope>IDENTIFICATION</scope>
    <source>
        <tissue evidence="4 5">Total insect</tissue>
    </source>
</reference>
<gene>
    <name evidence="4 5" type="primary">LOC117640728</name>
</gene>
<feature type="compositionally biased region" description="Basic and acidic residues" evidence="2">
    <location>
        <begin position="1053"/>
        <end position="1067"/>
    </location>
</feature>
<dbReference type="GO" id="GO:0005789">
    <property type="term" value="C:endoplasmic reticulum membrane"/>
    <property type="evidence" value="ECO:0007669"/>
    <property type="project" value="TreeGrafter"/>
</dbReference>
<feature type="region of interest" description="Disordered" evidence="2">
    <location>
        <begin position="52"/>
        <end position="95"/>
    </location>
</feature>
<dbReference type="CTD" id="42127"/>
<feature type="region of interest" description="Disordered" evidence="2">
    <location>
        <begin position="141"/>
        <end position="246"/>
    </location>
</feature>
<feature type="compositionally biased region" description="Basic and acidic residues" evidence="2">
    <location>
        <begin position="156"/>
        <end position="177"/>
    </location>
</feature>
<proteinExistence type="predicted"/>
<feature type="compositionally biased region" description="Basic and acidic residues" evidence="2">
    <location>
        <begin position="76"/>
        <end position="85"/>
    </location>
</feature>
<dbReference type="PANTHER" id="PTHR18939">
    <property type="entry name" value="RIBOSOME BINDING PROTEIN-1"/>
    <property type="match status" value="1"/>
</dbReference>
<dbReference type="AlphaFoldDB" id="A0A6P8Y9R7"/>
<dbReference type="GeneID" id="117640728"/>
<organism evidence="4">
    <name type="scientific">Thrips palmi</name>
    <name type="common">Melon thrips</name>
    <dbReference type="NCBI Taxonomy" id="161013"/>
    <lineage>
        <taxon>Eukaryota</taxon>
        <taxon>Metazoa</taxon>
        <taxon>Ecdysozoa</taxon>
        <taxon>Arthropoda</taxon>
        <taxon>Hexapoda</taxon>
        <taxon>Insecta</taxon>
        <taxon>Pterygota</taxon>
        <taxon>Neoptera</taxon>
        <taxon>Paraneoptera</taxon>
        <taxon>Thysanoptera</taxon>
        <taxon>Terebrantia</taxon>
        <taxon>Thripoidea</taxon>
        <taxon>Thripidae</taxon>
        <taxon>Thrips</taxon>
    </lineage>
</organism>
<feature type="coiled-coil region" evidence="1">
    <location>
        <begin position="821"/>
        <end position="866"/>
    </location>
</feature>
<feature type="region of interest" description="Disordered" evidence="2">
    <location>
        <begin position="612"/>
        <end position="633"/>
    </location>
</feature>
<dbReference type="Proteomes" id="UP000515158">
    <property type="component" value="Unplaced"/>
</dbReference>
<dbReference type="RefSeq" id="XP_034233456.1">
    <property type="nucleotide sequence ID" value="XM_034377565.1"/>
</dbReference>
<dbReference type="RefSeq" id="XP_034233455.1">
    <property type="nucleotide sequence ID" value="XM_034377564.1"/>
</dbReference>
<accession>A0A6P8Y9R7</accession>
<feature type="compositionally biased region" description="Basic residues" evidence="2">
    <location>
        <begin position="62"/>
        <end position="75"/>
    </location>
</feature>
<evidence type="ECO:0000313" key="3">
    <source>
        <dbReference type="Proteomes" id="UP000515158"/>
    </source>
</evidence>
<feature type="compositionally biased region" description="Basic and acidic residues" evidence="2">
    <location>
        <begin position="190"/>
        <end position="246"/>
    </location>
</feature>
<feature type="coiled-coil region" evidence="1">
    <location>
        <begin position="899"/>
        <end position="999"/>
    </location>
</feature>
<feature type="compositionally biased region" description="Polar residues" evidence="2">
    <location>
        <begin position="1008"/>
        <end position="1022"/>
    </location>
</feature>
<name>A0A6P8Y9R7_THRPL</name>
<feature type="compositionally biased region" description="Basic residues" evidence="2">
    <location>
        <begin position="1030"/>
        <end position="1044"/>
    </location>
</feature>
<feature type="compositionally biased region" description="Basic and acidic residues" evidence="2">
    <location>
        <begin position="617"/>
        <end position="633"/>
    </location>
</feature>
<dbReference type="KEGG" id="tpal:117640728"/>
<evidence type="ECO:0000256" key="1">
    <source>
        <dbReference type="SAM" id="Coils"/>
    </source>
</evidence>